<dbReference type="InterPro" id="IPR050639">
    <property type="entry name" value="SSR_resolvase"/>
</dbReference>
<dbReference type="AlphaFoldDB" id="A0A0G1LSC9"/>
<gene>
    <name evidence="2" type="ORF">UW55_C0010G0013</name>
</gene>
<reference evidence="2 3" key="1">
    <citation type="journal article" date="2015" name="Nature">
        <title>rRNA introns, odd ribosomes, and small enigmatic genomes across a large radiation of phyla.</title>
        <authorList>
            <person name="Brown C.T."/>
            <person name="Hug L.A."/>
            <person name="Thomas B.C."/>
            <person name="Sharon I."/>
            <person name="Castelle C.J."/>
            <person name="Singh A."/>
            <person name="Wilkins M.J."/>
            <person name="Williams K.H."/>
            <person name="Banfield J.F."/>
        </authorList>
    </citation>
    <scope>NUCLEOTIDE SEQUENCE [LARGE SCALE GENOMIC DNA]</scope>
</reference>
<dbReference type="CDD" id="cd00338">
    <property type="entry name" value="Ser_Recombinase"/>
    <property type="match status" value="1"/>
</dbReference>
<dbReference type="EMBL" id="LCIT01000010">
    <property type="protein sequence ID" value="KKT62664.1"/>
    <property type="molecule type" value="Genomic_DNA"/>
</dbReference>
<evidence type="ECO:0000313" key="3">
    <source>
        <dbReference type="Proteomes" id="UP000033945"/>
    </source>
</evidence>
<protein>
    <recommendedName>
        <fullName evidence="1">Resolvase/invertase-type recombinase catalytic domain-containing protein</fullName>
    </recommendedName>
</protein>
<accession>A0A0G1LSC9</accession>
<dbReference type="SUPFAM" id="SSF53041">
    <property type="entry name" value="Resolvase-like"/>
    <property type="match status" value="1"/>
</dbReference>
<dbReference type="InterPro" id="IPR038109">
    <property type="entry name" value="DNA_bind_recomb_sf"/>
</dbReference>
<organism evidence="2 3">
    <name type="scientific">Candidatus Giovannonibacteria bacterium GW2011_GWA2_44_26</name>
    <dbReference type="NCBI Taxonomy" id="1618648"/>
    <lineage>
        <taxon>Bacteria</taxon>
        <taxon>Candidatus Giovannoniibacteriota</taxon>
    </lineage>
</organism>
<evidence type="ECO:0000259" key="1">
    <source>
        <dbReference type="PROSITE" id="PS51736"/>
    </source>
</evidence>
<dbReference type="InterPro" id="IPR006119">
    <property type="entry name" value="Resolv_N"/>
</dbReference>
<dbReference type="GO" id="GO:0000150">
    <property type="term" value="F:DNA strand exchange activity"/>
    <property type="evidence" value="ECO:0007669"/>
    <property type="project" value="InterPro"/>
</dbReference>
<comment type="caution">
    <text evidence="2">The sequence shown here is derived from an EMBL/GenBank/DDBJ whole genome shotgun (WGS) entry which is preliminary data.</text>
</comment>
<proteinExistence type="predicted"/>
<dbReference type="PROSITE" id="PS51736">
    <property type="entry name" value="RECOMBINASES_3"/>
    <property type="match status" value="1"/>
</dbReference>
<dbReference type="Gene3D" id="3.90.1750.20">
    <property type="entry name" value="Putative Large Serine Recombinase, Chain B, Domain 2"/>
    <property type="match status" value="1"/>
</dbReference>
<dbReference type="InterPro" id="IPR036162">
    <property type="entry name" value="Resolvase-like_N_sf"/>
</dbReference>
<dbReference type="PANTHER" id="PTHR30461">
    <property type="entry name" value="DNA-INVERTASE FROM LAMBDOID PROPHAGE"/>
    <property type="match status" value="1"/>
</dbReference>
<dbReference type="GO" id="GO:0003677">
    <property type="term" value="F:DNA binding"/>
    <property type="evidence" value="ECO:0007669"/>
    <property type="project" value="InterPro"/>
</dbReference>
<feature type="domain" description="Resolvase/invertase-type recombinase catalytic" evidence="1">
    <location>
        <begin position="10"/>
        <end position="158"/>
    </location>
</feature>
<name>A0A0G1LSC9_9BACT</name>
<dbReference type="Proteomes" id="UP000033945">
    <property type="component" value="Unassembled WGS sequence"/>
</dbReference>
<dbReference type="SMART" id="SM00857">
    <property type="entry name" value="Resolvase"/>
    <property type="match status" value="1"/>
</dbReference>
<sequence>MDEINFGELKVGAYLRKSSDSEDKQVQSIETQEREVQTMSERFRFHLKNGYIYAETKSAFSPGRERFGQLLDDIESGKINALAVVNANRLARNSMDGARIVDLMDRKKLLAIFTLSKISLNNANDKMMLGLEFLMSKKDSDDKSVFVKNGLKTKALKGLPSGVAFIGFLNDFTNEKGNRKWKIDSERYPLVQALLKRFLQGDISASRLHRYAIKELKMTTPMHKRIGGALISRSRMYEILKDPIYAGFFSQGGVRYPLDTSMPRMITEDEHHRILQLLGARHMPKTKKYLAAYTGFIRSADGGFIGQDPKLQLICDCGKKFAYLHREICPTCGVQISDMNSPKYLSYTYYYNVPRKKAGAKARHLNERKIDAYLADYARKNLTFSRNLAEWSKKHIHELGDKEIQEKRSVATRKVKIKKDFEAKKARYRDMLAEGLITSEEYRTDMERLQQSFSSENERMAAGQWLERANEIVDLTEEFSEIIESGTVEAKRKVLFRLGSNLIWDEKKLSIINRKSVQALIDGLNRARRKNTKFEPGNYEANKDETEVFASVRPILLRTVGVIRTWIGVNQQDFYVPDLT</sequence>
<dbReference type="Pfam" id="PF00239">
    <property type="entry name" value="Resolvase"/>
    <property type="match status" value="1"/>
</dbReference>
<evidence type="ECO:0000313" key="2">
    <source>
        <dbReference type="EMBL" id="KKT62664.1"/>
    </source>
</evidence>
<dbReference type="Gene3D" id="3.40.50.1390">
    <property type="entry name" value="Resolvase, N-terminal catalytic domain"/>
    <property type="match status" value="1"/>
</dbReference>
<dbReference type="PANTHER" id="PTHR30461:SF23">
    <property type="entry name" value="DNA RECOMBINASE-RELATED"/>
    <property type="match status" value="1"/>
</dbReference>